<dbReference type="SMART" id="SM00382">
    <property type="entry name" value="AAA"/>
    <property type="match status" value="1"/>
</dbReference>
<dbReference type="InterPro" id="IPR032823">
    <property type="entry name" value="BCA_ABC_TP_C"/>
</dbReference>
<dbReference type="PROSITE" id="PS50893">
    <property type="entry name" value="ABC_TRANSPORTER_2"/>
    <property type="match status" value="1"/>
</dbReference>
<dbReference type="Pfam" id="PF12399">
    <property type="entry name" value="BCA_ABC_TP_C"/>
    <property type="match status" value="1"/>
</dbReference>
<keyword evidence="3" id="KW-0067">ATP-binding</keyword>
<dbReference type="PANTHER" id="PTHR45772:SF9">
    <property type="entry name" value="CONSERVED COMPONENT OF ABC TRANSPORTER FOR NATURAL AMINO ACIDS"/>
    <property type="match status" value="1"/>
</dbReference>
<dbReference type="PANTHER" id="PTHR45772">
    <property type="entry name" value="CONSERVED COMPONENT OF ABC TRANSPORTER FOR NATURAL AMINO ACIDS-RELATED"/>
    <property type="match status" value="1"/>
</dbReference>
<keyword evidence="2" id="KW-0547">Nucleotide-binding</keyword>
<dbReference type="GO" id="GO:0005886">
    <property type="term" value="C:plasma membrane"/>
    <property type="evidence" value="ECO:0007669"/>
    <property type="project" value="TreeGrafter"/>
</dbReference>
<protein>
    <recommendedName>
        <fullName evidence="4">ABC transporter domain-containing protein</fullName>
    </recommendedName>
</protein>
<dbReference type="Pfam" id="PF00005">
    <property type="entry name" value="ABC_tran"/>
    <property type="match status" value="1"/>
</dbReference>
<feature type="domain" description="ABC transporter" evidence="4">
    <location>
        <begin position="4"/>
        <end position="233"/>
    </location>
</feature>
<dbReference type="RefSeq" id="WP_072608191.1">
    <property type="nucleotide sequence ID" value="NZ_CP018171.1"/>
</dbReference>
<evidence type="ECO:0000256" key="2">
    <source>
        <dbReference type="ARBA" id="ARBA00022741"/>
    </source>
</evidence>
<reference evidence="6" key="1">
    <citation type="submission" date="2016-11" db="EMBL/GenBank/DDBJ databases">
        <title>Mesorhizobium oceanicum sp. nov., isolated from deep seawater in South China Sea.</title>
        <authorList>
            <person name="Fu G.-Y."/>
        </authorList>
    </citation>
    <scope>NUCLEOTIDE SEQUENCE [LARGE SCALE GENOMIC DNA]</scope>
    <source>
        <strain evidence="6">B7</strain>
    </source>
</reference>
<keyword evidence="6" id="KW-1185">Reference proteome</keyword>
<evidence type="ECO:0000256" key="1">
    <source>
        <dbReference type="ARBA" id="ARBA00022448"/>
    </source>
</evidence>
<dbReference type="InterPro" id="IPR003593">
    <property type="entry name" value="AAA+_ATPase"/>
</dbReference>
<dbReference type="GO" id="GO:0016887">
    <property type="term" value="F:ATP hydrolysis activity"/>
    <property type="evidence" value="ECO:0007669"/>
    <property type="project" value="InterPro"/>
</dbReference>
<dbReference type="STRING" id="1670800.BSQ44_20605"/>
<name>A0A1L3SZ72_9HYPH</name>
<sequence length="239" mass="24893">MNALRAEDIGVRFGGVVALHDVSLEIRPGEIVGLIGANGAGKSTLINVMSGFQRPTTGGVWLGDRALLKLSPHMVARAGVVRTFQGVRLFGELTIAENVAAVAAVMGSPGFATKELLAAVGLSGDFDRKAATLSYSDQRKLAIARALALEPGFLLLDEPAAGMSPQEAEQLGVALKELVERRGIGLLLVEHNMDLVMSVCPRLVVLDVGRVIATGPSATVRADPKVRAAYLGGVPHGTA</sequence>
<evidence type="ECO:0000256" key="3">
    <source>
        <dbReference type="ARBA" id="ARBA00022840"/>
    </source>
</evidence>
<dbReference type="GO" id="GO:0005524">
    <property type="term" value="F:ATP binding"/>
    <property type="evidence" value="ECO:0007669"/>
    <property type="project" value="UniProtKB-KW"/>
</dbReference>
<evidence type="ECO:0000259" key="4">
    <source>
        <dbReference type="PROSITE" id="PS50893"/>
    </source>
</evidence>
<dbReference type="Gene3D" id="3.40.50.300">
    <property type="entry name" value="P-loop containing nucleotide triphosphate hydrolases"/>
    <property type="match status" value="1"/>
</dbReference>
<dbReference type="SUPFAM" id="SSF52540">
    <property type="entry name" value="P-loop containing nucleoside triphosphate hydrolases"/>
    <property type="match status" value="1"/>
</dbReference>
<keyword evidence="1" id="KW-0813">Transport</keyword>
<evidence type="ECO:0000313" key="5">
    <source>
        <dbReference type="EMBL" id="APH74733.1"/>
    </source>
</evidence>
<dbReference type="AlphaFoldDB" id="A0A1L3SZ72"/>
<dbReference type="KEGG" id="meso:BSQ44_20605"/>
<dbReference type="InterPro" id="IPR027417">
    <property type="entry name" value="P-loop_NTPase"/>
</dbReference>
<dbReference type="InterPro" id="IPR051120">
    <property type="entry name" value="ABC_AA/LPS_Transport"/>
</dbReference>
<dbReference type="Proteomes" id="UP000182840">
    <property type="component" value="Chromosome"/>
</dbReference>
<proteinExistence type="predicted"/>
<dbReference type="CDD" id="cd03219">
    <property type="entry name" value="ABC_Mj1267_LivG_branched"/>
    <property type="match status" value="1"/>
</dbReference>
<gene>
    <name evidence="5" type="ORF">BSQ44_20605</name>
</gene>
<accession>A0A1L3SZ72</accession>
<dbReference type="EMBL" id="CP018171">
    <property type="protein sequence ID" value="APH74733.1"/>
    <property type="molecule type" value="Genomic_DNA"/>
</dbReference>
<evidence type="ECO:0000313" key="6">
    <source>
        <dbReference type="Proteomes" id="UP000182840"/>
    </source>
</evidence>
<dbReference type="InterPro" id="IPR003439">
    <property type="entry name" value="ABC_transporter-like_ATP-bd"/>
</dbReference>
<organism evidence="5 6">
    <name type="scientific">Aquibium oceanicum</name>
    <dbReference type="NCBI Taxonomy" id="1670800"/>
    <lineage>
        <taxon>Bacteria</taxon>
        <taxon>Pseudomonadati</taxon>
        <taxon>Pseudomonadota</taxon>
        <taxon>Alphaproteobacteria</taxon>
        <taxon>Hyphomicrobiales</taxon>
        <taxon>Phyllobacteriaceae</taxon>
        <taxon>Aquibium</taxon>
    </lineage>
</organism>